<keyword evidence="3" id="KW-0378">Hydrolase</keyword>
<evidence type="ECO:0000313" key="7">
    <source>
        <dbReference type="Proteomes" id="UP000095350"/>
    </source>
</evidence>
<dbReference type="EMBL" id="WGGT01000015">
    <property type="protein sequence ID" value="MVQ46445.1"/>
    <property type="molecule type" value="Genomic_DNA"/>
</dbReference>
<dbReference type="EMBL" id="CYXZ01000007">
    <property type="protein sequence ID" value="CUM93153.1"/>
    <property type="molecule type" value="Genomic_DNA"/>
</dbReference>
<dbReference type="Proteomes" id="UP000284051">
    <property type="component" value="Unassembled WGS sequence"/>
</dbReference>
<evidence type="ECO:0000313" key="8">
    <source>
        <dbReference type="Proteomes" id="UP000284051"/>
    </source>
</evidence>
<accession>A0A173SRZ3</accession>
<evidence type="ECO:0000313" key="9">
    <source>
        <dbReference type="Proteomes" id="UP000284465"/>
    </source>
</evidence>
<dbReference type="EMBL" id="QRID01000004">
    <property type="protein sequence ID" value="RHG29733.1"/>
    <property type="molecule type" value="Genomic_DNA"/>
</dbReference>
<evidence type="ECO:0000313" key="3">
    <source>
        <dbReference type="EMBL" id="MTR84111.1"/>
    </source>
</evidence>
<evidence type="ECO:0000313" key="10">
    <source>
        <dbReference type="Proteomes" id="UP000478483"/>
    </source>
</evidence>
<evidence type="ECO:0000313" key="5">
    <source>
        <dbReference type="EMBL" id="RHA63707.1"/>
    </source>
</evidence>
<evidence type="ECO:0000313" key="11">
    <source>
        <dbReference type="Proteomes" id="UP000479531"/>
    </source>
</evidence>
<protein>
    <submittedName>
        <fullName evidence="5">CinA family protein</fullName>
    </submittedName>
    <submittedName>
        <fullName evidence="2">Competence damage-inducible protein A</fullName>
    </submittedName>
    <submittedName>
        <fullName evidence="3">Nicotinamide-nucleotide amidohydrolase family protein</fullName>
    </submittedName>
</protein>
<dbReference type="STRING" id="166486.ERS852572_01152"/>
<feature type="domain" description="CinA C-terminal" evidence="1">
    <location>
        <begin position="21"/>
        <end position="172"/>
    </location>
</feature>
<reference evidence="4 11" key="4">
    <citation type="submission" date="2019-10" db="EMBL/GenBank/DDBJ databases">
        <title>Roseburia spp. ameliorate alcoholic fatty liver via restoration of gut barrier function.</title>
        <authorList>
            <person name="Seo B."/>
            <person name="Ko G."/>
        </authorList>
    </citation>
    <scope>NUCLEOTIDE SEQUENCE [LARGE SCALE GENOMIC DNA]</scope>
    <source>
        <strain evidence="4 11">SNUG30017</strain>
    </source>
</reference>
<dbReference type="Proteomes" id="UP000478483">
    <property type="component" value="Unassembled WGS sequence"/>
</dbReference>
<dbReference type="RefSeq" id="WP_022112954.1">
    <property type="nucleotide sequence ID" value="NZ_CABIYH010000007.1"/>
</dbReference>
<evidence type="ECO:0000259" key="1">
    <source>
        <dbReference type="Pfam" id="PF02464"/>
    </source>
</evidence>
<dbReference type="SUPFAM" id="SSF142433">
    <property type="entry name" value="CinA-like"/>
    <property type="match status" value="1"/>
</dbReference>
<reference evidence="2 7" key="1">
    <citation type="submission" date="2015-09" db="EMBL/GenBank/DDBJ databases">
        <authorList>
            <consortium name="Pathogen Informatics"/>
        </authorList>
    </citation>
    <scope>NUCLEOTIDE SEQUENCE [LARGE SCALE GENOMIC DNA]</scope>
    <source>
        <strain evidence="2 7">2789STDY5834960</strain>
    </source>
</reference>
<dbReference type="InterPro" id="IPR036653">
    <property type="entry name" value="CinA-like_C"/>
</dbReference>
<organism evidence="2 7">
    <name type="scientific">Roseburia intestinalis</name>
    <dbReference type="NCBI Taxonomy" id="166486"/>
    <lineage>
        <taxon>Bacteria</taxon>
        <taxon>Bacillati</taxon>
        <taxon>Bacillota</taxon>
        <taxon>Clostridia</taxon>
        <taxon>Lachnospirales</taxon>
        <taxon>Lachnospiraceae</taxon>
        <taxon>Roseburia</taxon>
    </lineage>
</organism>
<sequence length="179" mass="18851">MAEHVYDSSDSCTGKSAVQEPLEYSIYGLLKKYQITITTAESATGGMIASTLINVPGISEFFTEGYVTYSNEAKVKMIHVAPETIDTYGVVSSETAADMAASAAKTAATMAAVSVTGVAGPDGGTKECPVGLVFIGCYLNGKTVTERHMFSGSRMDVRKSATESALSLLKKCIEETYAV</sequence>
<gene>
    <name evidence="2" type="primary">ygaD</name>
    <name evidence="6" type="ORF">DW264_05935</name>
    <name evidence="5" type="ORF">DW927_17660</name>
    <name evidence="2" type="ORF">ERS852572_01152</name>
    <name evidence="4" type="ORF">GCK47_12210</name>
    <name evidence="3" type="ORF">GMD50_03380</name>
</gene>
<reference evidence="3 10" key="3">
    <citation type="journal article" date="2019" name="Nat. Med.">
        <title>A library of human gut bacterial isolates paired with longitudinal multiomics data enables mechanistic microbiome research.</title>
        <authorList>
            <person name="Poyet M."/>
            <person name="Groussin M."/>
            <person name="Gibbons S.M."/>
            <person name="Avila-Pacheco J."/>
            <person name="Jiang X."/>
            <person name="Kearney S.M."/>
            <person name="Perrotta A.R."/>
            <person name="Berdy B."/>
            <person name="Zhao S."/>
            <person name="Lieberman T.D."/>
            <person name="Swanson P.K."/>
            <person name="Smith M."/>
            <person name="Roesemann S."/>
            <person name="Alexander J.E."/>
            <person name="Rich S.A."/>
            <person name="Livny J."/>
            <person name="Vlamakis H."/>
            <person name="Clish C."/>
            <person name="Bullock K."/>
            <person name="Deik A."/>
            <person name="Scott J."/>
            <person name="Pierce K.A."/>
            <person name="Xavier R.J."/>
            <person name="Alm E.J."/>
        </authorList>
    </citation>
    <scope>NUCLEOTIDE SEQUENCE [LARGE SCALE GENOMIC DNA]</scope>
    <source>
        <strain evidence="3 10">BIOML-A1</strain>
    </source>
</reference>
<dbReference type="Proteomes" id="UP000095350">
    <property type="component" value="Unassembled WGS sequence"/>
</dbReference>
<proteinExistence type="predicted"/>
<dbReference type="EMBL" id="WNAJ01000003">
    <property type="protein sequence ID" value="MTR84111.1"/>
    <property type="molecule type" value="Genomic_DNA"/>
</dbReference>
<dbReference type="Pfam" id="PF02464">
    <property type="entry name" value="CinA"/>
    <property type="match status" value="1"/>
</dbReference>
<dbReference type="EMBL" id="QSFP01000030">
    <property type="protein sequence ID" value="RHA63707.1"/>
    <property type="molecule type" value="Genomic_DNA"/>
</dbReference>
<dbReference type="InterPro" id="IPR008136">
    <property type="entry name" value="CinA_C"/>
</dbReference>
<evidence type="ECO:0000313" key="6">
    <source>
        <dbReference type="EMBL" id="RHG29733.1"/>
    </source>
</evidence>
<dbReference type="Proteomes" id="UP000284465">
    <property type="component" value="Unassembled WGS sequence"/>
</dbReference>
<dbReference type="PaxDb" id="166486-ERS852572_01152"/>
<dbReference type="OrthoDB" id="9801454at2"/>
<dbReference type="NCBIfam" id="TIGR00199">
    <property type="entry name" value="PncC_domain"/>
    <property type="match status" value="1"/>
</dbReference>
<dbReference type="GO" id="GO:0016787">
    <property type="term" value="F:hydrolase activity"/>
    <property type="evidence" value="ECO:0007669"/>
    <property type="project" value="UniProtKB-KW"/>
</dbReference>
<dbReference type="AlphaFoldDB" id="A0A173SRZ3"/>
<reference evidence="8 9" key="2">
    <citation type="submission" date="2018-08" db="EMBL/GenBank/DDBJ databases">
        <title>A genome reference for cultivated species of the human gut microbiota.</title>
        <authorList>
            <person name="Zou Y."/>
            <person name="Xue W."/>
            <person name="Luo G."/>
        </authorList>
    </citation>
    <scope>NUCLEOTIDE SEQUENCE [LARGE SCALE GENOMIC DNA]</scope>
    <source>
        <strain evidence="6 8">AM22-21LB</strain>
        <strain evidence="5 9">AM43-11</strain>
    </source>
</reference>
<dbReference type="Proteomes" id="UP000479531">
    <property type="component" value="Unassembled WGS sequence"/>
</dbReference>
<name>A0A173SRZ3_9FIRM</name>
<evidence type="ECO:0000313" key="4">
    <source>
        <dbReference type="EMBL" id="MVQ46445.1"/>
    </source>
</evidence>
<dbReference type="Gene3D" id="3.90.950.20">
    <property type="entry name" value="CinA-like"/>
    <property type="match status" value="1"/>
</dbReference>
<evidence type="ECO:0000313" key="2">
    <source>
        <dbReference type="EMBL" id="CUM93153.1"/>
    </source>
</evidence>